<keyword evidence="2" id="KW-1185">Reference proteome</keyword>
<accession>A0A822YJ01</accession>
<dbReference type="AlphaFoldDB" id="A0A822YJ01"/>
<name>A0A822YJ01_NELNU</name>
<organism evidence="1 2">
    <name type="scientific">Nelumbo nucifera</name>
    <name type="common">Sacred lotus</name>
    <dbReference type="NCBI Taxonomy" id="4432"/>
    <lineage>
        <taxon>Eukaryota</taxon>
        <taxon>Viridiplantae</taxon>
        <taxon>Streptophyta</taxon>
        <taxon>Embryophyta</taxon>
        <taxon>Tracheophyta</taxon>
        <taxon>Spermatophyta</taxon>
        <taxon>Magnoliopsida</taxon>
        <taxon>Proteales</taxon>
        <taxon>Nelumbonaceae</taxon>
        <taxon>Nelumbo</taxon>
    </lineage>
</organism>
<proteinExistence type="predicted"/>
<dbReference type="Proteomes" id="UP000607653">
    <property type="component" value="Unassembled WGS sequence"/>
</dbReference>
<protein>
    <submittedName>
        <fullName evidence="1">Uncharacterized protein</fullName>
    </submittedName>
</protein>
<comment type="caution">
    <text evidence="1">The sequence shown here is derived from an EMBL/GenBank/DDBJ whole genome shotgun (WGS) entry which is preliminary data.</text>
</comment>
<evidence type="ECO:0000313" key="2">
    <source>
        <dbReference type="Proteomes" id="UP000607653"/>
    </source>
</evidence>
<sequence length="110" mass="12619">MLTELVLVTRVHLGVIRFCKALCLQQITIESMVEILNSKVRPLSSILGWLDSIQQLSDDISLSFVNTFREGNYVAVALSKYTVQRGTSFVFDHLSSLPRNRYNFYFNDLL</sequence>
<evidence type="ECO:0000313" key="1">
    <source>
        <dbReference type="EMBL" id="DAD32560.1"/>
    </source>
</evidence>
<reference evidence="1 2" key="1">
    <citation type="journal article" date="2020" name="Mol. Biol. Evol.">
        <title>Distinct Expression and Methylation Patterns for Genes with Different Fates following a Single Whole-Genome Duplication in Flowering Plants.</title>
        <authorList>
            <person name="Shi T."/>
            <person name="Rahmani R.S."/>
            <person name="Gugger P.F."/>
            <person name="Wang M."/>
            <person name="Li H."/>
            <person name="Zhang Y."/>
            <person name="Li Z."/>
            <person name="Wang Q."/>
            <person name="Van de Peer Y."/>
            <person name="Marchal K."/>
            <person name="Chen J."/>
        </authorList>
    </citation>
    <scope>NUCLEOTIDE SEQUENCE [LARGE SCALE GENOMIC DNA]</scope>
    <source>
        <tissue evidence="1">Leaf</tissue>
    </source>
</reference>
<gene>
    <name evidence="1" type="ORF">HUJ06_011411</name>
</gene>
<dbReference type="EMBL" id="DUZY01000003">
    <property type="protein sequence ID" value="DAD32560.1"/>
    <property type="molecule type" value="Genomic_DNA"/>
</dbReference>